<dbReference type="OrthoDB" id="8868836at2759"/>
<feature type="compositionally biased region" description="Acidic residues" evidence="3">
    <location>
        <begin position="23"/>
        <end position="35"/>
    </location>
</feature>
<organism evidence="5 6">
    <name type="scientific">Strongylocentrotus purpuratus</name>
    <name type="common">Purple sea urchin</name>
    <dbReference type="NCBI Taxonomy" id="7668"/>
    <lineage>
        <taxon>Eukaryota</taxon>
        <taxon>Metazoa</taxon>
        <taxon>Echinodermata</taxon>
        <taxon>Eleutherozoa</taxon>
        <taxon>Echinozoa</taxon>
        <taxon>Echinoidea</taxon>
        <taxon>Euechinoidea</taxon>
        <taxon>Echinacea</taxon>
        <taxon>Camarodonta</taxon>
        <taxon>Echinidea</taxon>
        <taxon>Strongylocentrotidae</taxon>
        <taxon>Strongylocentrotus</taxon>
    </lineage>
</organism>
<dbReference type="PANTHER" id="PTHR32123:SF13">
    <property type="entry name" value="BICAUDAL D-RELATED PROTEIN HOMOLOG"/>
    <property type="match status" value="1"/>
</dbReference>
<feature type="region of interest" description="Disordered" evidence="3">
    <location>
        <begin position="580"/>
        <end position="634"/>
    </location>
</feature>
<reference evidence="6" key="1">
    <citation type="submission" date="2015-02" db="EMBL/GenBank/DDBJ databases">
        <title>Genome sequencing for Strongylocentrotus purpuratus.</title>
        <authorList>
            <person name="Murali S."/>
            <person name="Liu Y."/>
            <person name="Vee V."/>
            <person name="English A."/>
            <person name="Wang M."/>
            <person name="Skinner E."/>
            <person name="Han Y."/>
            <person name="Muzny D.M."/>
            <person name="Worley K.C."/>
            <person name="Gibbs R.A."/>
        </authorList>
    </citation>
    <scope>NUCLEOTIDE SEQUENCE</scope>
</reference>
<protein>
    <recommendedName>
        <fullName evidence="4">CARD domain-containing protein</fullName>
    </recommendedName>
</protein>
<reference evidence="5" key="2">
    <citation type="submission" date="2021-01" db="UniProtKB">
        <authorList>
            <consortium name="EnsemblMetazoa"/>
        </authorList>
    </citation>
    <scope>IDENTIFICATION</scope>
</reference>
<dbReference type="PROSITE" id="PS50209">
    <property type="entry name" value="CARD"/>
    <property type="match status" value="1"/>
</dbReference>
<dbReference type="Proteomes" id="UP000007110">
    <property type="component" value="Unassembled WGS sequence"/>
</dbReference>
<feature type="compositionally biased region" description="Acidic residues" evidence="3">
    <location>
        <begin position="474"/>
        <end position="496"/>
    </location>
</feature>
<feature type="region of interest" description="Disordered" evidence="3">
    <location>
        <begin position="1"/>
        <end position="51"/>
    </location>
</feature>
<keyword evidence="1 2" id="KW-0175">Coiled coil</keyword>
<dbReference type="PANTHER" id="PTHR32123">
    <property type="entry name" value="BICD FAMILY-LIKE CARGO ADAPTER"/>
    <property type="match status" value="1"/>
</dbReference>
<feature type="region of interest" description="Disordered" evidence="3">
    <location>
        <begin position="539"/>
        <end position="561"/>
    </location>
</feature>
<dbReference type="EnsemblMetazoa" id="XM_030984024">
    <property type="protein sequence ID" value="XP_030839884"/>
    <property type="gene ID" value="LOC100894073"/>
</dbReference>
<dbReference type="SUPFAM" id="SSF47986">
    <property type="entry name" value="DEATH domain"/>
    <property type="match status" value="1"/>
</dbReference>
<dbReference type="InParanoid" id="A0A7M7NR41"/>
<feature type="region of interest" description="Disordered" evidence="3">
    <location>
        <begin position="719"/>
        <end position="738"/>
    </location>
</feature>
<sequence>MATASSSAGESETEPANQTPDSTDIDQPSDLDQPSEESSGMERKNTALGPGKLKELLESNWSKLLDHLEVDRIIPRFQDARHFDITDRERITNASKYPTSADRAGILLDTVLRRGPKAIELLFNQVEEHYPDLYKEITGREPKITRRRMQTYLNRHKERGLPPGITMNILTQLTEMVGVKEKQEDELRIRNRELEAQRLAIKKLKQSKERIQMKNKALLSKNEERDKLQTELTQRTTMLKDVQNKLLKFQREADKAKHHARMATFKNFHLEYELREMHNRMNLQRRQTRNLQRSVKKHEEWLCEHDISYTFDPRKVEELQRELEKIDDYRRSVAISDEVCEISERVQSQLAKARDTNQSLNLKVQKIQERNDGLKGEIDLLKKERKMMKDTMRMNRLHLEMSQQELEIVSRERAKLNQAYEEVLKDMSQSFLTTTSLQDRLNSLRLDYADLSERIMNADDGSVDTSGIYPHGDADDDLVDDDGTAADAEDDSESGWDDAYQIGESIVPMPRERLKRLESTHSNPGLGKSEQLKALSESFDKGELSYSPPCTMTSSSSTTTTGDEAAIASLDIGRISGFPNYSFRGSSDEGDDGDYEDIPHRSEDDFGMMDPQPISVRSRPGTRHHLGHDRRRSRSLSRLEDYENLEFLKNPGCYRYAQLGVKDSPQCKALPRKNTVKGQRLKDHVASWILASDSRTPVPKLRVPPMQAPEKGMQECIQPSEQWLGPPMEPVKPEESRSKRIKSVSGIFVINRGSYRLGVHRKKGQKVSKNKEKTG</sequence>
<dbReference type="EnsemblMetazoa" id="XM_030984025">
    <property type="protein sequence ID" value="XP_030839885"/>
    <property type="gene ID" value="LOC100894073"/>
</dbReference>
<dbReference type="RefSeq" id="XP_030839885.1">
    <property type="nucleotide sequence ID" value="XM_030984025.1"/>
</dbReference>
<feature type="compositionally biased region" description="Low complexity" evidence="3">
    <location>
        <begin position="1"/>
        <end position="16"/>
    </location>
</feature>
<feature type="coiled-coil region" evidence="2">
    <location>
        <begin position="343"/>
        <end position="426"/>
    </location>
</feature>
<dbReference type="GO" id="GO:0047496">
    <property type="term" value="P:vesicle transport along microtubule"/>
    <property type="evidence" value="ECO:0000318"/>
    <property type="project" value="GO_Central"/>
</dbReference>
<feature type="domain" description="CARD" evidence="4">
    <location>
        <begin position="54"/>
        <end position="141"/>
    </location>
</feature>
<dbReference type="GO" id="GO:0042981">
    <property type="term" value="P:regulation of apoptotic process"/>
    <property type="evidence" value="ECO:0007669"/>
    <property type="project" value="InterPro"/>
</dbReference>
<dbReference type="InterPro" id="IPR051149">
    <property type="entry name" value="Spindly/BICDR_Dynein_Adapter"/>
</dbReference>
<feature type="compositionally biased region" description="Low complexity" evidence="3">
    <location>
        <begin position="545"/>
        <end position="561"/>
    </location>
</feature>
<proteinExistence type="predicted"/>
<dbReference type="Gene3D" id="1.10.533.10">
    <property type="entry name" value="Death Domain, Fas"/>
    <property type="match status" value="1"/>
</dbReference>
<evidence type="ECO:0000256" key="1">
    <source>
        <dbReference type="ARBA" id="ARBA00023054"/>
    </source>
</evidence>
<dbReference type="Pfam" id="PF00619">
    <property type="entry name" value="CARD"/>
    <property type="match status" value="1"/>
</dbReference>
<keyword evidence="6" id="KW-1185">Reference proteome</keyword>
<evidence type="ECO:0000259" key="4">
    <source>
        <dbReference type="PROSITE" id="PS50209"/>
    </source>
</evidence>
<dbReference type="GO" id="GO:0055107">
    <property type="term" value="P:Golgi to secretory granule transport"/>
    <property type="evidence" value="ECO:0000318"/>
    <property type="project" value="GO_Central"/>
</dbReference>
<dbReference type="InterPro" id="IPR001315">
    <property type="entry name" value="CARD"/>
</dbReference>
<evidence type="ECO:0000313" key="6">
    <source>
        <dbReference type="Proteomes" id="UP000007110"/>
    </source>
</evidence>
<evidence type="ECO:0000313" key="5">
    <source>
        <dbReference type="EnsemblMetazoa" id="XP_030839884"/>
    </source>
</evidence>
<evidence type="ECO:0000256" key="3">
    <source>
        <dbReference type="SAM" id="MobiDB-lite"/>
    </source>
</evidence>
<evidence type="ECO:0000256" key="2">
    <source>
        <dbReference type="SAM" id="Coils"/>
    </source>
</evidence>
<dbReference type="RefSeq" id="XP_030839884.1">
    <property type="nucleotide sequence ID" value="XM_030984024.1"/>
</dbReference>
<dbReference type="InterPro" id="IPR011029">
    <property type="entry name" value="DEATH-like_dom_sf"/>
</dbReference>
<feature type="compositionally biased region" description="Basic residues" evidence="3">
    <location>
        <begin position="620"/>
        <end position="634"/>
    </location>
</feature>
<dbReference type="GeneID" id="100894073"/>
<name>A0A7M7NR41_STRPU</name>
<accession>A0A7M7NR41</accession>
<feature type="region of interest" description="Disordered" evidence="3">
    <location>
        <begin position="459"/>
        <end position="509"/>
    </location>
</feature>
<dbReference type="OMA" id="CELICTE"/>
<dbReference type="AlphaFoldDB" id="A0A7M7NR41"/>
<feature type="coiled-coil region" evidence="2">
    <location>
        <begin position="177"/>
        <end position="259"/>
    </location>
</feature>